<organism evidence="1 2">
    <name type="scientific">Janibacter limosus</name>
    <dbReference type="NCBI Taxonomy" id="53458"/>
    <lineage>
        <taxon>Bacteria</taxon>
        <taxon>Bacillati</taxon>
        <taxon>Actinomycetota</taxon>
        <taxon>Actinomycetes</taxon>
        <taxon>Micrococcales</taxon>
        <taxon>Intrasporangiaceae</taxon>
        <taxon>Janibacter</taxon>
    </lineage>
</organism>
<gene>
    <name evidence="1" type="ORF">EXU32_16900</name>
</gene>
<dbReference type="AlphaFoldDB" id="A0A4P6MXE6"/>
<dbReference type="KEGG" id="jli:EXU32_16900"/>
<dbReference type="OrthoDB" id="4868550at2"/>
<name>A0A4P6MXE6_9MICO</name>
<sequence>MSAQPTFVPYRRQAPQTPPAKGARIVAYGCTTDGIFRVVWPEVDAPLVHPCPECDAAALRLIGTRPDTT</sequence>
<dbReference type="RefSeq" id="WP_130630945.1">
    <property type="nucleotide sequence ID" value="NZ_CP036164.1"/>
</dbReference>
<evidence type="ECO:0008006" key="3">
    <source>
        <dbReference type="Google" id="ProtNLM"/>
    </source>
</evidence>
<protein>
    <recommendedName>
        <fullName evidence="3">Zinc ribbon domain-containing protein</fullName>
    </recommendedName>
</protein>
<dbReference type="Proteomes" id="UP000290408">
    <property type="component" value="Chromosome"/>
</dbReference>
<dbReference type="EMBL" id="CP036164">
    <property type="protein sequence ID" value="QBF47772.1"/>
    <property type="molecule type" value="Genomic_DNA"/>
</dbReference>
<reference evidence="1 2" key="1">
    <citation type="submission" date="2019-02" db="EMBL/GenBank/DDBJ databases">
        <title>Genomic data mining of an Antarctic deep-sea actinobacterium, Janibacterlimosus P3-3-X1.</title>
        <authorList>
            <person name="Liao L."/>
            <person name="Chen B."/>
        </authorList>
    </citation>
    <scope>NUCLEOTIDE SEQUENCE [LARGE SCALE GENOMIC DNA]</scope>
    <source>
        <strain evidence="1 2">P3-3-X1</strain>
    </source>
</reference>
<proteinExistence type="predicted"/>
<keyword evidence="2" id="KW-1185">Reference proteome</keyword>
<evidence type="ECO:0000313" key="2">
    <source>
        <dbReference type="Proteomes" id="UP000290408"/>
    </source>
</evidence>
<accession>A0A4P6MXE6</accession>
<evidence type="ECO:0000313" key="1">
    <source>
        <dbReference type="EMBL" id="QBF47772.1"/>
    </source>
</evidence>